<dbReference type="OrthoDB" id="9770965at2"/>
<evidence type="ECO:0000256" key="1">
    <source>
        <dbReference type="ARBA" id="ARBA00023098"/>
    </source>
</evidence>
<dbReference type="Proteomes" id="UP000265614">
    <property type="component" value="Unassembled WGS sequence"/>
</dbReference>
<dbReference type="RefSeq" id="WP_119949141.1">
    <property type="nucleotide sequence ID" value="NZ_QZEZ01000001.1"/>
</dbReference>
<feature type="active site" description="Proton acceptor" evidence="2">
    <location>
        <position position="220"/>
    </location>
</feature>
<dbReference type="GO" id="GO:0016787">
    <property type="term" value="F:hydrolase activity"/>
    <property type="evidence" value="ECO:0007669"/>
    <property type="project" value="UniProtKB-UniRule"/>
</dbReference>
<feature type="active site" description="Nucleophile" evidence="2">
    <location>
        <position position="49"/>
    </location>
</feature>
<comment type="caution">
    <text evidence="5">The sequence shown here is derived from an EMBL/GenBank/DDBJ whole genome shotgun (WGS) entry which is preliminary data.</text>
</comment>
<dbReference type="AlphaFoldDB" id="A0A3A3ZAV0"/>
<dbReference type="PANTHER" id="PTHR46394">
    <property type="entry name" value="ANNEXIN"/>
    <property type="match status" value="1"/>
</dbReference>
<dbReference type="SUPFAM" id="SSF52151">
    <property type="entry name" value="FabD/lysophospholipase-like"/>
    <property type="match status" value="1"/>
</dbReference>
<evidence type="ECO:0000256" key="2">
    <source>
        <dbReference type="PROSITE-ProRule" id="PRU01161"/>
    </source>
</evidence>
<organism evidence="5 6">
    <name type="scientific">Vallicoccus soli</name>
    <dbReference type="NCBI Taxonomy" id="2339232"/>
    <lineage>
        <taxon>Bacteria</taxon>
        <taxon>Bacillati</taxon>
        <taxon>Actinomycetota</taxon>
        <taxon>Actinomycetes</taxon>
        <taxon>Motilibacterales</taxon>
        <taxon>Vallicoccaceae</taxon>
        <taxon>Vallicoccus</taxon>
    </lineage>
</organism>
<dbReference type="PANTHER" id="PTHR46394:SF1">
    <property type="entry name" value="PNPLA DOMAIN-CONTAINING PROTEIN"/>
    <property type="match status" value="1"/>
</dbReference>
<feature type="short sequence motif" description="GXSXG" evidence="2">
    <location>
        <begin position="47"/>
        <end position="51"/>
    </location>
</feature>
<dbReference type="InterPro" id="IPR052580">
    <property type="entry name" value="Lipid_Hydrolase"/>
</dbReference>
<keyword evidence="6" id="KW-1185">Reference proteome</keyword>
<feature type="domain" description="PNPLA" evidence="4">
    <location>
        <begin position="16"/>
        <end position="233"/>
    </location>
</feature>
<protein>
    <recommendedName>
        <fullName evidence="4">PNPLA domain-containing protein</fullName>
    </recommendedName>
</protein>
<dbReference type="InterPro" id="IPR016035">
    <property type="entry name" value="Acyl_Trfase/lysoPLipase"/>
</dbReference>
<dbReference type="InterPro" id="IPR002641">
    <property type="entry name" value="PNPLA_dom"/>
</dbReference>
<evidence type="ECO:0000313" key="5">
    <source>
        <dbReference type="EMBL" id="RJK98216.1"/>
    </source>
</evidence>
<feature type="short sequence motif" description="DGA/G" evidence="2">
    <location>
        <begin position="220"/>
        <end position="222"/>
    </location>
</feature>
<keyword evidence="2" id="KW-0442">Lipid degradation</keyword>
<accession>A0A3A3ZAV0</accession>
<feature type="region of interest" description="Disordered" evidence="3">
    <location>
        <begin position="344"/>
        <end position="366"/>
    </location>
</feature>
<dbReference type="Pfam" id="PF01734">
    <property type="entry name" value="Patatin"/>
    <property type="match status" value="1"/>
</dbReference>
<reference evidence="5 6" key="1">
    <citation type="submission" date="2018-09" db="EMBL/GenBank/DDBJ databases">
        <title>YIM 75000 draft genome.</title>
        <authorList>
            <person name="Tang S."/>
            <person name="Feng Y."/>
        </authorList>
    </citation>
    <scope>NUCLEOTIDE SEQUENCE [LARGE SCALE GENOMIC DNA]</scope>
    <source>
        <strain evidence="5 6">YIM 75000</strain>
    </source>
</reference>
<evidence type="ECO:0000259" key="4">
    <source>
        <dbReference type="PROSITE" id="PS51635"/>
    </source>
</evidence>
<evidence type="ECO:0000256" key="3">
    <source>
        <dbReference type="SAM" id="MobiDB-lite"/>
    </source>
</evidence>
<evidence type="ECO:0000313" key="6">
    <source>
        <dbReference type="Proteomes" id="UP000265614"/>
    </source>
</evidence>
<dbReference type="EMBL" id="QZEZ01000001">
    <property type="protein sequence ID" value="RJK98216.1"/>
    <property type="molecule type" value="Genomic_DNA"/>
</dbReference>
<gene>
    <name evidence="5" type="ORF">D5H78_04780</name>
</gene>
<keyword evidence="1 2" id="KW-0443">Lipid metabolism</keyword>
<dbReference type="PROSITE" id="PS51635">
    <property type="entry name" value="PNPLA"/>
    <property type="match status" value="1"/>
</dbReference>
<dbReference type="Gene3D" id="3.40.1090.10">
    <property type="entry name" value="Cytosolic phospholipase A2 catalytic domain"/>
    <property type="match status" value="2"/>
</dbReference>
<sequence>MPEQPYAPSGAPRADLVLEGGGVKGLGLVGAVSVLVEAGYAFPRVAGSSAGAIVGAVLTALERAGEPLSRLEDVARTLDVPRLRDRGPLARFAGPLAPLVDGLSLALDSGVFEGEYLRTWMEGVLGDLGVAVFGDLRREDPEDDPATGVPARAWSLLVTASDLSRQRLVRLPWDYEEVYGLDPDEQRVADAVRASASIPFFYEPVTLRSGRDGGVSTLVDGGVLSNFPIELFDRTDGRVPRWPTFGVRLSSRPGRVLTQQVRGPVSLALAVVETLLEASDAQHIDAPCVMARSVFVDTTGISATDFGIGPEQQAELVAHGRAAAGAFLAGWDWRRYLRECRGFEQDQVPPPAAPTTPAPPATDGAP</sequence>
<keyword evidence="2" id="KW-0378">Hydrolase</keyword>
<feature type="compositionally biased region" description="Pro residues" evidence="3">
    <location>
        <begin position="348"/>
        <end position="360"/>
    </location>
</feature>
<name>A0A3A3ZAV0_9ACTN</name>
<feature type="short sequence motif" description="GXGXXG" evidence="2">
    <location>
        <begin position="20"/>
        <end position="25"/>
    </location>
</feature>
<proteinExistence type="predicted"/>
<dbReference type="GO" id="GO:0016042">
    <property type="term" value="P:lipid catabolic process"/>
    <property type="evidence" value="ECO:0007669"/>
    <property type="project" value="UniProtKB-UniRule"/>
</dbReference>